<dbReference type="Pfam" id="PF12840">
    <property type="entry name" value="HTH_20"/>
    <property type="match status" value="1"/>
</dbReference>
<dbReference type="SMART" id="SM00418">
    <property type="entry name" value="HTH_ARSR"/>
    <property type="match status" value="1"/>
</dbReference>
<dbReference type="InterPro" id="IPR036388">
    <property type="entry name" value="WH-like_DNA-bd_sf"/>
</dbReference>
<dbReference type="SUPFAM" id="SSF46785">
    <property type="entry name" value="Winged helix' DNA-binding domain"/>
    <property type="match status" value="1"/>
</dbReference>
<dbReference type="InterPro" id="IPR011991">
    <property type="entry name" value="ArsR-like_HTH"/>
</dbReference>
<evidence type="ECO:0000256" key="3">
    <source>
        <dbReference type="ARBA" id="ARBA00023163"/>
    </source>
</evidence>
<evidence type="ECO:0000256" key="2">
    <source>
        <dbReference type="ARBA" id="ARBA00023125"/>
    </source>
</evidence>
<proteinExistence type="predicted"/>
<keyword evidence="2" id="KW-0238">DNA-binding</keyword>
<protein>
    <submittedName>
        <fullName evidence="5">Helix-turn-helix domain-containing protein</fullName>
    </submittedName>
</protein>
<dbReference type="GO" id="GO:0003700">
    <property type="term" value="F:DNA-binding transcription factor activity"/>
    <property type="evidence" value="ECO:0007669"/>
    <property type="project" value="InterPro"/>
</dbReference>
<reference evidence="5 6" key="1">
    <citation type="submission" date="2020-08" db="EMBL/GenBank/DDBJ databases">
        <title>Amycolatopsis echigonensis JCM 21831.</title>
        <authorList>
            <person name="Tedsree N."/>
            <person name="Kuncharoen N."/>
            <person name="Likhitwitayawuid K."/>
            <person name="Tanasupawat S."/>
        </authorList>
    </citation>
    <scope>NUCLEOTIDE SEQUENCE [LARGE SCALE GENOMIC DNA]</scope>
    <source>
        <strain evidence="5 6">JCM 21831</strain>
    </source>
</reference>
<dbReference type="RefSeq" id="WP_183126207.1">
    <property type="nucleotide sequence ID" value="NZ_JACJHR010000068.1"/>
</dbReference>
<comment type="caution">
    <text evidence="5">The sequence shown here is derived from an EMBL/GenBank/DDBJ whole genome shotgun (WGS) entry which is preliminary data.</text>
</comment>
<dbReference type="InterPro" id="IPR036390">
    <property type="entry name" value="WH_DNA-bd_sf"/>
</dbReference>
<evidence type="ECO:0000313" key="6">
    <source>
        <dbReference type="Proteomes" id="UP000550260"/>
    </source>
</evidence>
<evidence type="ECO:0000259" key="4">
    <source>
        <dbReference type="SMART" id="SM00418"/>
    </source>
</evidence>
<keyword evidence="1" id="KW-0805">Transcription regulation</keyword>
<dbReference type="InterPro" id="IPR051081">
    <property type="entry name" value="HTH_MetalResp_TranReg"/>
</dbReference>
<dbReference type="PANTHER" id="PTHR33154:SF15">
    <property type="entry name" value="REGULATORY PROTEIN ARSR"/>
    <property type="match status" value="1"/>
</dbReference>
<keyword evidence="3" id="KW-0804">Transcription</keyword>
<dbReference type="GO" id="GO:0003677">
    <property type="term" value="F:DNA binding"/>
    <property type="evidence" value="ECO:0007669"/>
    <property type="project" value="UniProtKB-KW"/>
</dbReference>
<feature type="domain" description="HTH arsR-type" evidence="4">
    <location>
        <begin position="10"/>
        <end position="92"/>
    </location>
</feature>
<dbReference type="InterPro" id="IPR001845">
    <property type="entry name" value="HTH_ArsR_DNA-bd_dom"/>
</dbReference>
<dbReference type="PANTHER" id="PTHR33154">
    <property type="entry name" value="TRANSCRIPTIONAL REGULATOR, ARSR FAMILY"/>
    <property type="match status" value="1"/>
</dbReference>
<dbReference type="AlphaFoldDB" id="A0A8E1W4R4"/>
<evidence type="ECO:0000256" key="1">
    <source>
        <dbReference type="ARBA" id="ARBA00023015"/>
    </source>
</evidence>
<sequence>MPEPRSADLKALKALANPLRQRILELLAASGPATSTTLAERLGVTSGGTSYNLRVLAENGFVEELPERARGRERWWRAVPNDVRLPAAHERDDPAAAAIGELHRLWLAGDTDLYERFERERPRLGEWADAIPYSRGAITVTLDELGDFFEAYLALLRRYQRPDGETPEGARRVETRMLAFPSPAGEEAAQD</sequence>
<accession>A0A8E1W4R4</accession>
<evidence type="ECO:0000313" key="5">
    <source>
        <dbReference type="EMBL" id="MBB2504233.1"/>
    </source>
</evidence>
<gene>
    <name evidence="5" type="ORF">H5411_34470</name>
</gene>
<dbReference type="CDD" id="cd00090">
    <property type="entry name" value="HTH_ARSR"/>
    <property type="match status" value="1"/>
</dbReference>
<dbReference type="Proteomes" id="UP000550260">
    <property type="component" value="Unassembled WGS sequence"/>
</dbReference>
<name>A0A8E1W4R4_9PSEU</name>
<organism evidence="5 6">
    <name type="scientific">Amycolatopsis echigonensis</name>
    <dbReference type="NCBI Taxonomy" id="2576905"/>
    <lineage>
        <taxon>Bacteria</taxon>
        <taxon>Bacillati</taxon>
        <taxon>Actinomycetota</taxon>
        <taxon>Actinomycetes</taxon>
        <taxon>Pseudonocardiales</taxon>
        <taxon>Pseudonocardiaceae</taxon>
        <taxon>Amycolatopsis</taxon>
    </lineage>
</organism>
<dbReference type="EMBL" id="JACJHR010000068">
    <property type="protein sequence ID" value="MBB2504233.1"/>
    <property type="molecule type" value="Genomic_DNA"/>
</dbReference>
<dbReference type="Gene3D" id="1.10.10.10">
    <property type="entry name" value="Winged helix-like DNA-binding domain superfamily/Winged helix DNA-binding domain"/>
    <property type="match status" value="1"/>
</dbReference>